<feature type="non-terminal residue" evidence="2">
    <location>
        <position position="1"/>
    </location>
</feature>
<protein>
    <recommendedName>
        <fullName evidence="1">NYN domain-containing protein</fullName>
    </recommendedName>
</protein>
<evidence type="ECO:0000313" key="2">
    <source>
        <dbReference type="EMBL" id="CAL1282808.1"/>
    </source>
</evidence>
<feature type="domain" description="NYN" evidence="1">
    <location>
        <begin position="2"/>
        <end position="47"/>
    </location>
</feature>
<keyword evidence="3" id="KW-1185">Reference proteome</keyword>
<dbReference type="Proteomes" id="UP001497382">
    <property type="component" value="Unassembled WGS sequence"/>
</dbReference>
<feature type="non-terminal residue" evidence="2">
    <location>
        <position position="83"/>
    </location>
</feature>
<comment type="caution">
    <text evidence="2">The sequence shown here is derived from an EMBL/GenBank/DDBJ whole genome shotgun (WGS) entry which is preliminary data.</text>
</comment>
<organism evidence="2 3">
    <name type="scientific">Larinioides sclopetarius</name>
    <dbReference type="NCBI Taxonomy" id="280406"/>
    <lineage>
        <taxon>Eukaryota</taxon>
        <taxon>Metazoa</taxon>
        <taxon>Ecdysozoa</taxon>
        <taxon>Arthropoda</taxon>
        <taxon>Chelicerata</taxon>
        <taxon>Arachnida</taxon>
        <taxon>Araneae</taxon>
        <taxon>Araneomorphae</taxon>
        <taxon>Entelegynae</taxon>
        <taxon>Araneoidea</taxon>
        <taxon>Araneidae</taxon>
        <taxon>Larinioides</taxon>
    </lineage>
</organism>
<evidence type="ECO:0000259" key="1">
    <source>
        <dbReference type="Pfam" id="PF01936"/>
    </source>
</evidence>
<dbReference type="InterPro" id="IPR021139">
    <property type="entry name" value="NYN"/>
</dbReference>
<name>A0AAV2AFS1_9ARAC</name>
<dbReference type="AlphaFoldDB" id="A0AAV2AFS1"/>
<dbReference type="EMBL" id="CAXIEN010000160">
    <property type="protein sequence ID" value="CAL1282808.1"/>
    <property type="molecule type" value="Genomic_DNA"/>
</dbReference>
<evidence type="ECO:0000313" key="3">
    <source>
        <dbReference type="Proteomes" id="UP001497382"/>
    </source>
</evidence>
<sequence>HNAPATLVLISGDINYSPLLSDFKNRKGIRVIVVHQIASPYFIDIDDEHFEWNYFTENLPPRRPFVPQIPVEVLVTHLPETFT</sequence>
<proteinExistence type="predicted"/>
<gene>
    <name evidence="2" type="ORF">LARSCL_LOCUS12260</name>
</gene>
<accession>A0AAV2AFS1</accession>
<reference evidence="2 3" key="1">
    <citation type="submission" date="2024-04" db="EMBL/GenBank/DDBJ databases">
        <authorList>
            <person name="Rising A."/>
            <person name="Reimegard J."/>
            <person name="Sonavane S."/>
            <person name="Akerstrom W."/>
            <person name="Nylinder S."/>
            <person name="Hedman E."/>
            <person name="Kallberg Y."/>
        </authorList>
    </citation>
    <scope>NUCLEOTIDE SEQUENCE [LARGE SCALE GENOMIC DNA]</scope>
</reference>
<dbReference type="Pfam" id="PF01936">
    <property type="entry name" value="NYN"/>
    <property type="match status" value="1"/>
</dbReference>
<dbReference type="GO" id="GO:0004540">
    <property type="term" value="F:RNA nuclease activity"/>
    <property type="evidence" value="ECO:0007669"/>
    <property type="project" value="InterPro"/>
</dbReference>